<protein>
    <submittedName>
        <fullName evidence="2">Sugar phosphate isomerase/epimerase</fullName>
    </submittedName>
</protein>
<dbReference type="InterPro" id="IPR013022">
    <property type="entry name" value="Xyl_isomerase-like_TIM-brl"/>
</dbReference>
<organism evidence="2 3">
    <name type="scientific">Cohnella herbarum</name>
    <dbReference type="NCBI Taxonomy" id="2728023"/>
    <lineage>
        <taxon>Bacteria</taxon>
        <taxon>Bacillati</taxon>
        <taxon>Bacillota</taxon>
        <taxon>Bacilli</taxon>
        <taxon>Bacillales</taxon>
        <taxon>Paenibacillaceae</taxon>
        <taxon>Cohnella</taxon>
    </lineage>
</organism>
<evidence type="ECO:0000313" key="2">
    <source>
        <dbReference type="EMBL" id="QJD84971.1"/>
    </source>
</evidence>
<dbReference type="Pfam" id="PF01261">
    <property type="entry name" value="AP_endonuc_2"/>
    <property type="match status" value="1"/>
</dbReference>
<keyword evidence="3" id="KW-1185">Reference proteome</keyword>
<proteinExistence type="predicted"/>
<dbReference type="InterPro" id="IPR001719">
    <property type="entry name" value="AP_endonuc_2"/>
</dbReference>
<dbReference type="PANTHER" id="PTHR12110:SF21">
    <property type="entry name" value="XYLOSE ISOMERASE-LIKE TIM BARREL DOMAIN-CONTAINING PROTEIN"/>
    <property type="match status" value="1"/>
</dbReference>
<dbReference type="GO" id="GO:0008270">
    <property type="term" value="F:zinc ion binding"/>
    <property type="evidence" value="ECO:0007669"/>
    <property type="project" value="InterPro"/>
</dbReference>
<dbReference type="GO" id="GO:0006281">
    <property type="term" value="P:DNA repair"/>
    <property type="evidence" value="ECO:0007669"/>
    <property type="project" value="InterPro"/>
</dbReference>
<dbReference type="GO" id="GO:0016853">
    <property type="term" value="F:isomerase activity"/>
    <property type="evidence" value="ECO:0007669"/>
    <property type="project" value="UniProtKB-KW"/>
</dbReference>
<dbReference type="SUPFAM" id="SSF51658">
    <property type="entry name" value="Xylose isomerase-like"/>
    <property type="match status" value="1"/>
</dbReference>
<evidence type="ECO:0000259" key="1">
    <source>
        <dbReference type="Pfam" id="PF01261"/>
    </source>
</evidence>
<dbReference type="InterPro" id="IPR050312">
    <property type="entry name" value="IolE/XylAMocC-like"/>
</dbReference>
<accession>A0A7Z2VKL3</accession>
<dbReference type="Gene3D" id="3.20.20.150">
    <property type="entry name" value="Divalent-metal-dependent TIM barrel enzymes"/>
    <property type="match status" value="1"/>
</dbReference>
<dbReference type="Proteomes" id="UP000502248">
    <property type="component" value="Chromosome"/>
</dbReference>
<keyword evidence="2" id="KW-0413">Isomerase</keyword>
<sequence length="279" mass="31052">MSASRDYFVSTYAWIENPLRETVVELVDEGWKAVEIMCEGRHGELLDWSEEQLAWLKRIGQDNGISWSLHAPITGCNPASTDTETIRASASLLQRTLQIAEQLGCAHVVVHPGEREGKLDDPNENDTHNEAANRVVSFLQRVLEATEGYEVIIALENVPPYPGLLGVDASFIKQVVQKADSPRVRIVFDVGHAHLTGKGQCLMSLQNLLPYVISLHLSDNRGEKDDHLRLGAGTVPLEGVLTLVRQFQYSGSWVLELRAVPDVFASFEWLELRRAGFGN</sequence>
<dbReference type="GO" id="GO:0003677">
    <property type="term" value="F:DNA binding"/>
    <property type="evidence" value="ECO:0007669"/>
    <property type="project" value="InterPro"/>
</dbReference>
<evidence type="ECO:0000313" key="3">
    <source>
        <dbReference type="Proteomes" id="UP000502248"/>
    </source>
</evidence>
<dbReference type="AlphaFoldDB" id="A0A7Z2VKL3"/>
<dbReference type="SMART" id="SM00518">
    <property type="entry name" value="AP2Ec"/>
    <property type="match status" value="1"/>
</dbReference>
<dbReference type="InterPro" id="IPR036237">
    <property type="entry name" value="Xyl_isomerase-like_sf"/>
</dbReference>
<dbReference type="PANTHER" id="PTHR12110">
    <property type="entry name" value="HYDROXYPYRUVATE ISOMERASE"/>
    <property type="match status" value="1"/>
</dbReference>
<reference evidence="2 3" key="1">
    <citation type="submission" date="2020-04" db="EMBL/GenBank/DDBJ databases">
        <title>Genome sequencing of novel species.</title>
        <authorList>
            <person name="Heo J."/>
            <person name="Kim S.-J."/>
            <person name="Kim J.-S."/>
            <person name="Hong S.-B."/>
            <person name="Kwon S.-W."/>
        </authorList>
    </citation>
    <scope>NUCLEOTIDE SEQUENCE [LARGE SCALE GENOMIC DNA]</scope>
    <source>
        <strain evidence="2 3">MFER-1</strain>
    </source>
</reference>
<feature type="domain" description="Xylose isomerase-like TIM barrel" evidence="1">
    <location>
        <begin position="26"/>
        <end position="270"/>
    </location>
</feature>
<dbReference type="KEGG" id="cheb:HH215_18475"/>
<name>A0A7Z2VKL3_9BACL</name>
<gene>
    <name evidence="2" type="ORF">HH215_18475</name>
</gene>
<dbReference type="RefSeq" id="WP_169281247.1">
    <property type="nucleotide sequence ID" value="NZ_CP051680.1"/>
</dbReference>
<dbReference type="EMBL" id="CP051680">
    <property type="protein sequence ID" value="QJD84971.1"/>
    <property type="molecule type" value="Genomic_DNA"/>
</dbReference>